<comment type="caution">
    <text evidence="2">The sequence shown here is derived from an EMBL/GenBank/DDBJ whole genome shotgun (WGS) entry which is preliminary data.</text>
</comment>
<dbReference type="InterPro" id="IPR036390">
    <property type="entry name" value="WH_DNA-bd_sf"/>
</dbReference>
<accession>A0A939JG44</accession>
<reference evidence="2" key="1">
    <citation type="submission" date="2021-03" db="EMBL/GenBank/DDBJ databases">
        <title>Streptomyces poriferae sp. nov., a novel marine sponge-derived Actinobacteria species with anti-MRSA activity.</title>
        <authorList>
            <person name="Sandoval-Powers M."/>
            <person name="Kralova S."/>
            <person name="Nguyen G.-S."/>
            <person name="Fawwal D."/>
            <person name="Degnes K."/>
            <person name="Klinkenberg G."/>
            <person name="Sletta H."/>
            <person name="Wentzel A."/>
            <person name="Liles M.R."/>
        </authorList>
    </citation>
    <scope>NUCLEOTIDE SEQUENCE</scope>
    <source>
        <strain evidence="2">DSM 41794</strain>
    </source>
</reference>
<dbReference type="Proteomes" id="UP000664167">
    <property type="component" value="Unassembled WGS sequence"/>
</dbReference>
<feature type="non-terminal residue" evidence="2">
    <location>
        <position position="99"/>
    </location>
</feature>
<feature type="region of interest" description="Disordered" evidence="1">
    <location>
        <begin position="77"/>
        <end position="99"/>
    </location>
</feature>
<dbReference type="Gene3D" id="1.10.10.10">
    <property type="entry name" value="Winged helix-like DNA-binding domain superfamily/Winged helix DNA-binding domain"/>
    <property type="match status" value="1"/>
</dbReference>
<name>A0A939JG44_9ACTN</name>
<dbReference type="SUPFAM" id="SSF46785">
    <property type="entry name" value="Winged helix' DNA-binding domain"/>
    <property type="match status" value="1"/>
</dbReference>
<sequence length="99" mass="10493">MSIVLMIAAAYLPPEVVTASEKLTLMKLADSADDDTRLAVPTQRRLVAWVGVSEKRVSTIITGLVAKGLVERVATAREGRAGVTGTPSGKTRYTPARPS</sequence>
<dbReference type="EMBL" id="JAFLRJ010000231">
    <property type="protein sequence ID" value="MBO0514801.1"/>
    <property type="molecule type" value="Genomic_DNA"/>
</dbReference>
<evidence type="ECO:0000313" key="2">
    <source>
        <dbReference type="EMBL" id="MBO0514801.1"/>
    </source>
</evidence>
<keyword evidence="3" id="KW-1185">Reference proteome</keyword>
<proteinExistence type="predicted"/>
<protein>
    <submittedName>
        <fullName evidence="2">Helix-turn-helix domain-containing protein</fullName>
    </submittedName>
</protein>
<evidence type="ECO:0000256" key="1">
    <source>
        <dbReference type="SAM" id="MobiDB-lite"/>
    </source>
</evidence>
<organism evidence="2 3">
    <name type="scientific">Streptomyces beijiangensis</name>
    <dbReference type="NCBI Taxonomy" id="163361"/>
    <lineage>
        <taxon>Bacteria</taxon>
        <taxon>Bacillati</taxon>
        <taxon>Actinomycetota</taxon>
        <taxon>Actinomycetes</taxon>
        <taxon>Kitasatosporales</taxon>
        <taxon>Streptomycetaceae</taxon>
        <taxon>Streptomyces</taxon>
    </lineage>
</organism>
<dbReference type="Pfam" id="PF13730">
    <property type="entry name" value="HTH_36"/>
    <property type="match status" value="1"/>
</dbReference>
<gene>
    <name evidence="2" type="ORF">J0695_23820</name>
</gene>
<dbReference type="AlphaFoldDB" id="A0A939JG44"/>
<evidence type="ECO:0000313" key="3">
    <source>
        <dbReference type="Proteomes" id="UP000664167"/>
    </source>
</evidence>
<dbReference type="InterPro" id="IPR036388">
    <property type="entry name" value="WH-like_DNA-bd_sf"/>
</dbReference>